<dbReference type="Proteomes" id="UP001595868">
    <property type="component" value="Unassembled WGS sequence"/>
</dbReference>
<evidence type="ECO:0000313" key="4">
    <source>
        <dbReference type="Proteomes" id="UP001595868"/>
    </source>
</evidence>
<feature type="transmembrane region" description="Helical" evidence="2">
    <location>
        <begin position="119"/>
        <end position="140"/>
    </location>
</feature>
<reference evidence="4" key="1">
    <citation type="journal article" date="2019" name="Int. J. Syst. Evol. Microbiol.">
        <title>The Global Catalogue of Microorganisms (GCM) 10K type strain sequencing project: providing services to taxonomists for standard genome sequencing and annotation.</title>
        <authorList>
            <consortium name="The Broad Institute Genomics Platform"/>
            <consortium name="The Broad Institute Genome Sequencing Center for Infectious Disease"/>
            <person name="Wu L."/>
            <person name="Ma J."/>
        </authorList>
    </citation>
    <scope>NUCLEOTIDE SEQUENCE [LARGE SCALE GENOMIC DNA]</scope>
    <source>
        <strain evidence="4">2902at01</strain>
    </source>
</reference>
<feature type="region of interest" description="Disordered" evidence="1">
    <location>
        <begin position="328"/>
        <end position="470"/>
    </location>
</feature>
<feature type="compositionally biased region" description="Low complexity" evidence="1">
    <location>
        <begin position="448"/>
        <end position="462"/>
    </location>
</feature>
<feature type="transmembrane region" description="Helical" evidence="2">
    <location>
        <begin position="187"/>
        <end position="208"/>
    </location>
</feature>
<sequence>MVRQPARRGGGLVHGSLTRPVTATLPGMAVRGWGGSVATATGVAAGAGAAQLGLGYGLGVVAWLPAAGGTAETVWVASLAWAAWIAATSTVVGALCAARLTRPVGGGSVADHHTGTDSALWRAALAVAAAVGGLLTVALIAVPARAASGAGSGSAQTTAAGYAVAGVLVGLVAALWALSSPAVAGNILATVCWLWFLAVVAVVDGVLAGRSAEGSQLGVWQLTGDVDRFWAGDYFYWPGALISLGSALVIGALAARSAARRPDARVGVVVSGGAGPLLVAVAYFLTAPRLVDIRAEQVSAHLAAPYAVITGLAGSVLVAALMQRAEQRGRDRTGAGAATPVAGSTGAGTAIPAQPDRAAGTDTATTEPPGTGPTKIGLAGWTRRVRPNSETGTDSGSETPKVDEAGSETGTDSITGSEPETRKTGRAGSATTGEAGSETRKPDEAGEETASGAAGRSALGRLGRVGRRLR</sequence>
<feature type="compositionally biased region" description="Low complexity" evidence="1">
    <location>
        <begin position="358"/>
        <end position="374"/>
    </location>
</feature>
<keyword evidence="4" id="KW-1185">Reference proteome</keyword>
<feature type="transmembrane region" description="Helical" evidence="2">
    <location>
        <begin position="298"/>
        <end position="322"/>
    </location>
</feature>
<dbReference type="RefSeq" id="WP_377544359.1">
    <property type="nucleotide sequence ID" value="NZ_JBHSBN010000006.1"/>
</dbReference>
<dbReference type="EMBL" id="JBHSBN010000006">
    <property type="protein sequence ID" value="MFC4106449.1"/>
    <property type="molecule type" value="Genomic_DNA"/>
</dbReference>
<keyword evidence="2" id="KW-0472">Membrane</keyword>
<evidence type="ECO:0000256" key="2">
    <source>
        <dbReference type="SAM" id="Phobius"/>
    </source>
</evidence>
<feature type="compositionally biased region" description="Polar residues" evidence="1">
    <location>
        <begin position="388"/>
        <end position="398"/>
    </location>
</feature>
<accession>A0ABV8KK06</accession>
<keyword evidence="2" id="KW-0812">Transmembrane</keyword>
<evidence type="ECO:0000313" key="3">
    <source>
        <dbReference type="EMBL" id="MFC4106449.1"/>
    </source>
</evidence>
<comment type="caution">
    <text evidence="3">The sequence shown here is derived from an EMBL/GenBank/DDBJ whole genome shotgun (WGS) entry which is preliminary data.</text>
</comment>
<evidence type="ECO:0000256" key="1">
    <source>
        <dbReference type="SAM" id="MobiDB-lite"/>
    </source>
</evidence>
<feature type="transmembrane region" description="Helical" evidence="2">
    <location>
        <begin position="160"/>
        <end position="178"/>
    </location>
</feature>
<organism evidence="3 4">
    <name type="scientific">Micromonospora zhanjiangensis</name>
    <dbReference type="NCBI Taxonomy" id="1522057"/>
    <lineage>
        <taxon>Bacteria</taxon>
        <taxon>Bacillati</taxon>
        <taxon>Actinomycetota</taxon>
        <taxon>Actinomycetes</taxon>
        <taxon>Micromonosporales</taxon>
        <taxon>Micromonosporaceae</taxon>
        <taxon>Micromonospora</taxon>
    </lineage>
</organism>
<feature type="transmembrane region" description="Helical" evidence="2">
    <location>
        <begin position="37"/>
        <end position="63"/>
    </location>
</feature>
<keyword evidence="2" id="KW-1133">Transmembrane helix</keyword>
<feature type="compositionally biased region" description="Polar residues" evidence="1">
    <location>
        <begin position="408"/>
        <end position="418"/>
    </location>
</feature>
<gene>
    <name evidence="3" type="ORF">ACFOX0_10940</name>
</gene>
<protein>
    <submittedName>
        <fullName evidence="3">Uncharacterized protein</fullName>
    </submittedName>
</protein>
<feature type="transmembrane region" description="Helical" evidence="2">
    <location>
        <begin position="266"/>
        <end position="286"/>
    </location>
</feature>
<feature type="transmembrane region" description="Helical" evidence="2">
    <location>
        <begin position="234"/>
        <end position="254"/>
    </location>
</feature>
<proteinExistence type="predicted"/>
<name>A0ABV8KK06_9ACTN</name>
<feature type="transmembrane region" description="Helical" evidence="2">
    <location>
        <begin position="75"/>
        <end position="98"/>
    </location>
</feature>